<evidence type="ECO:0000313" key="1">
    <source>
        <dbReference type="EMBL" id="RYC69044.1"/>
    </source>
</evidence>
<dbReference type="Proteomes" id="UP000290407">
    <property type="component" value="Unassembled WGS sequence"/>
</dbReference>
<proteinExistence type="predicted"/>
<name>A0A4Q2UIN2_9BACT</name>
<comment type="caution">
    <text evidence="1">The sequence shown here is derived from an EMBL/GenBank/DDBJ whole genome shotgun (WGS) entry which is preliminary data.</text>
</comment>
<sequence length="64" mass="7067">MDEPNPFLAIEPDATCPPELREQLISEIDLIRDTMTVIELYVGEFFKAASILADPPVANSGQSF</sequence>
<protein>
    <submittedName>
        <fullName evidence="1">Uncharacterized protein</fullName>
    </submittedName>
</protein>
<reference evidence="1 2" key="1">
    <citation type="submission" date="2019-01" db="EMBL/GenBank/DDBJ databases">
        <title>Spirosoma flava sp. nov., a propanil-degrading bacterium isolated from herbicide-contaminated soil.</title>
        <authorList>
            <person name="Zhang L."/>
            <person name="Jiang J.-D."/>
        </authorList>
    </citation>
    <scope>NUCLEOTIDE SEQUENCE [LARGE SCALE GENOMIC DNA]</scope>
    <source>
        <strain evidence="1 2">TY50</strain>
    </source>
</reference>
<dbReference type="EMBL" id="SBLB01000004">
    <property type="protein sequence ID" value="RYC69044.1"/>
    <property type="molecule type" value="Genomic_DNA"/>
</dbReference>
<organism evidence="1 2">
    <name type="scientific">Spirosoma sordidisoli</name>
    <dbReference type="NCBI Taxonomy" id="2502893"/>
    <lineage>
        <taxon>Bacteria</taxon>
        <taxon>Pseudomonadati</taxon>
        <taxon>Bacteroidota</taxon>
        <taxon>Cytophagia</taxon>
        <taxon>Cytophagales</taxon>
        <taxon>Cytophagaceae</taxon>
        <taxon>Spirosoma</taxon>
    </lineage>
</organism>
<dbReference type="AlphaFoldDB" id="A0A4Q2UIN2"/>
<evidence type="ECO:0000313" key="2">
    <source>
        <dbReference type="Proteomes" id="UP000290407"/>
    </source>
</evidence>
<gene>
    <name evidence="1" type="ORF">EQG79_16730</name>
</gene>
<keyword evidence="2" id="KW-1185">Reference proteome</keyword>
<accession>A0A4Q2UIN2</accession>